<dbReference type="SFLD" id="SFLDG01151">
    <property type="entry name" value="Main.2:_Nu-like"/>
    <property type="match status" value="1"/>
</dbReference>
<dbReference type="PANTHER" id="PTHR44051">
    <property type="entry name" value="GLUTATHIONE S-TRANSFERASE-RELATED"/>
    <property type="match status" value="1"/>
</dbReference>
<dbReference type="InterPro" id="IPR036249">
    <property type="entry name" value="Thioredoxin-like_sf"/>
</dbReference>
<dbReference type="InterPro" id="IPR010987">
    <property type="entry name" value="Glutathione-S-Trfase_C-like"/>
</dbReference>
<reference evidence="3 4" key="1">
    <citation type="journal article" date="1994" name="Int. J. Syst. Bacteriol.">
        <title>Phylogenetic positions of novel aerobic, bacteriochlorophyll a-containing bacteria and description of Roseococcus thiosulfatophilus gen. nov., sp. nov., Erythromicrobium ramosum gen. nov., sp. nov., and Erythrobacter litoralis sp. nov.</title>
        <authorList>
            <person name="Yurkov V."/>
            <person name="Stackebrandt E."/>
            <person name="Holmes A."/>
            <person name="Fuerst J.A."/>
            <person name="Hugenholtz P."/>
            <person name="Golecki J."/>
            <person name="Gad'on N."/>
            <person name="Gorlenko V.M."/>
            <person name="Kompantseva E.I."/>
            <person name="Drews G."/>
        </authorList>
    </citation>
    <scope>NUCLEOTIDE SEQUENCE [LARGE SCALE GENOMIC DNA]</scope>
    <source>
        <strain evidence="3 4">KR-99</strain>
    </source>
</reference>
<dbReference type="InterPro" id="IPR004045">
    <property type="entry name" value="Glutathione_S-Trfase_N"/>
</dbReference>
<dbReference type="InterPro" id="IPR040079">
    <property type="entry name" value="Glutathione_S-Trfase"/>
</dbReference>
<feature type="domain" description="GST N-terminal" evidence="1">
    <location>
        <begin position="1"/>
        <end position="80"/>
    </location>
</feature>
<dbReference type="AlphaFoldDB" id="A0A7V8U8T1"/>
<keyword evidence="3" id="KW-0808">Transferase</keyword>
<dbReference type="CDD" id="cd03206">
    <property type="entry name" value="GST_C_7"/>
    <property type="match status" value="1"/>
</dbReference>
<name>A0A7V8U8T1_9SPHN</name>
<dbReference type="RefSeq" id="WP_181267610.1">
    <property type="nucleotide sequence ID" value="NZ_BAAAGB010000001.1"/>
</dbReference>
<sequence length="206" mass="22222">MKLYTHPLSGHAHRASLFLSLIGAEVEEIVVDLAAGEHKTPEFLKLNRFGQVPVLVDRDTVIADSNAILIYAARKYGRTDWLPETAEGAAAVQRWLSIAAGPIAFGPAAARLITVFGARFDADEVIARAHAVLSQIDAELAGRNWIIGGTQPTVADVALYSYIANAPEGNVDLAPYPQILAWLRRVEGLEGFVPFQRTVAGLRIAA</sequence>
<dbReference type="SFLD" id="SFLDS00019">
    <property type="entry name" value="Glutathione_Transferase_(cytos"/>
    <property type="match status" value="1"/>
</dbReference>
<dbReference type="SUPFAM" id="SSF52833">
    <property type="entry name" value="Thioredoxin-like"/>
    <property type="match status" value="1"/>
</dbReference>
<dbReference type="InterPro" id="IPR036282">
    <property type="entry name" value="Glutathione-S-Trfase_C_sf"/>
</dbReference>
<keyword evidence="4" id="KW-1185">Reference proteome</keyword>
<dbReference type="Pfam" id="PF13410">
    <property type="entry name" value="GST_C_2"/>
    <property type="match status" value="1"/>
</dbReference>
<dbReference type="PANTHER" id="PTHR44051:SF2">
    <property type="entry name" value="HYPOTHETICAL GLUTATHIONE S-TRANSFERASE LIKE PROTEIN"/>
    <property type="match status" value="1"/>
</dbReference>
<dbReference type="Gene3D" id="1.20.1050.10">
    <property type="match status" value="1"/>
</dbReference>
<dbReference type="Proteomes" id="UP000589292">
    <property type="component" value="Unassembled WGS sequence"/>
</dbReference>
<dbReference type="SUPFAM" id="SSF47616">
    <property type="entry name" value="GST C-terminal domain-like"/>
    <property type="match status" value="1"/>
</dbReference>
<dbReference type="CDD" id="cd03056">
    <property type="entry name" value="GST_N_4"/>
    <property type="match status" value="1"/>
</dbReference>
<dbReference type="PROSITE" id="PS50404">
    <property type="entry name" value="GST_NTER"/>
    <property type="match status" value="1"/>
</dbReference>
<dbReference type="Pfam" id="PF02798">
    <property type="entry name" value="GST_N"/>
    <property type="match status" value="1"/>
</dbReference>
<evidence type="ECO:0000259" key="1">
    <source>
        <dbReference type="PROSITE" id="PS50404"/>
    </source>
</evidence>
<dbReference type="SFLD" id="SFLDG00358">
    <property type="entry name" value="Main_(cytGST)"/>
    <property type="match status" value="1"/>
</dbReference>
<evidence type="ECO:0000259" key="2">
    <source>
        <dbReference type="PROSITE" id="PS50405"/>
    </source>
</evidence>
<feature type="domain" description="GST C-terminal" evidence="2">
    <location>
        <begin position="85"/>
        <end position="206"/>
    </location>
</feature>
<dbReference type="GO" id="GO:0016740">
    <property type="term" value="F:transferase activity"/>
    <property type="evidence" value="ECO:0007669"/>
    <property type="project" value="UniProtKB-KW"/>
</dbReference>
<protein>
    <submittedName>
        <fullName evidence="3">Glutathione S-transferase</fullName>
    </submittedName>
</protein>
<organism evidence="3 4">
    <name type="scientific">Sphingomonas ursincola</name>
    <dbReference type="NCBI Taxonomy" id="56361"/>
    <lineage>
        <taxon>Bacteria</taxon>
        <taxon>Pseudomonadati</taxon>
        <taxon>Pseudomonadota</taxon>
        <taxon>Alphaproteobacteria</taxon>
        <taxon>Sphingomonadales</taxon>
        <taxon>Sphingomonadaceae</taxon>
        <taxon>Sphingomonas</taxon>
    </lineage>
</organism>
<proteinExistence type="predicted"/>
<comment type="caution">
    <text evidence="3">The sequence shown here is derived from an EMBL/GenBank/DDBJ whole genome shotgun (WGS) entry which is preliminary data.</text>
</comment>
<evidence type="ECO:0000313" key="3">
    <source>
        <dbReference type="EMBL" id="MBA1375006.1"/>
    </source>
</evidence>
<gene>
    <name evidence="3" type="ORF">FG486_11715</name>
</gene>
<dbReference type="EMBL" id="VDES01000002">
    <property type="protein sequence ID" value="MBA1375006.1"/>
    <property type="molecule type" value="Genomic_DNA"/>
</dbReference>
<evidence type="ECO:0000313" key="4">
    <source>
        <dbReference type="Proteomes" id="UP000589292"/>
    </source>
</evidence>
<accession>A0A7V8U8T1</accession>
<dbReference type="PROSITE" id="PS50405">
    <property type="entry name" value="GST_CTER"/>
    <property type="match status" value="1"/>
</dbReference>
<dbReference type="Gene3D" id="3.40.30.10">
    <property type="entry name" value="Glutaredoxin"/>
    <property type="match status" value="1"/>
</dbReference>